<evidence type="ECO:0000259" key="11">
    <source>
        <dbReference type="PROSITE" id="PS50011"/>
    </source>
</evidence>
<comment type="caution">
    <text evidence="13">The sequence shown here is derived from an EMBL/GenBank/DDBJ whole genome shotgun (WGS) entry which is preliminary data.</text>
</comment>
<keyword evidence="5 13" id="KW-0418">Kinase</keyword>
<keyword evidence="10" id="KW-0812">Transmembrane</keyword>
<comment type="catalytic activity">
    <reaction evidence="8">
        <text>L-seryl-[protein] + ATP = O-phospho-L-seryl-[protein] + ADP + H(+)</text>
        <dbReference type="Rhea" id="RHEA:17989"/>
        <dbReference type="Rhea" id="RHEA-COMP:9863"/>
        <dbReference type="Rhea" id="RHEA-COMP:11604"/>
        <dbReference type="ChEBI" id="CHEBI:15378"/>
        <dbReference type="ChEBI" id="CHEBI:29999"/>
        <dbReference type="ChEBI" id="CHEBI:30616"/>
        <dbReference type="ChEBI" id="CHEBI:83421"/>
        <dbReference type="ChEBI" id="CHEBI:456216"/>
        <dbReference type="EC" id="2.7.11.1"/>
    </reaction>
</comment>
<dbReference type="PROSITE" id="PS00107">
    <property type="entry name" value="PROTEIN_KINASE_ATP"/>
    <property type="match status" value="1"/>
</dbReference>
<dbReference type="InterPro" id="IPR017441">
    <property type="entry name" value="Protein_kinase_ATP_BS"/>
</dbReference>
<sequence>MMIGRRLNDRYKILKLIGVGGMANVYLARDMILDRDVAVKMLKADFSNDPDFLRRFQREAYSVTSLSHPNIVSSYDVGEEDGLQYIVMEYVEGETLKEYIQHHTPIKPKEVLRIMEQLASALAHAHHFQIVHRDVKPQNILINKEGNVKITDFGIATASTAATITQTNSVLGSVHYLSPEQARGGVANKKSDIYSLGIVMFELLTGKLPFSGESAVAIALKHLQSEVPPPTKFNPEIPQSVENIVLKATAKDIFYRYDTADEMKLDLQTALDSNRLNEKPFVIPSNDDETKVIPIIKDIPVSTNDDTVVVPSKKKSNKEKEPIKKEPIKKEAVVKEPDKLKRKKKNSFAKFIIGTFIALLIGGLLAITLIPALFLPEDVQIPDVKDMTYESAVTLLASKGLKISDPKEIFDDEVDEGKVVKTSPNIGETVKENSSITIYKSKGKKSNEMEDLKGFQYNTIKSRLQDDYRSVSTHFIESDESEGEIIDQSPNVGAEVVPSETDLNVWISKGTSTITLRDLKGWSRKDVETYAGDNNLKLNVTKEDSGTVAENHVISQSPSANVAVKEGDTLNIVISSGKQKEKTKKVTINIQVPYTPTNPSSPQLIEVYIRDKNNNGEKPAISKSITETTTIPVEVTIDPGQTASYKIVKDGQVIAERDVPYPSN</sequence>
<evidence type="ECO:0000256" key="6">
    <source>
        <dbReference type="ARBA" id="ARBA00022840"/>
    </source>
</evidence>
<evidence type="ECO:0000256" key="9">
    <source>
        <dbReference type="PROSITE-ProRule" id="PRU10141"/>
    </source>
</evidence>
<dbReference type="SMART" id="SM00740">
    <property type="entry name" value="PASTA"/>
    <property type="match status" value="3"/>
</dbReference>
<dbReference type="InterPro" id="IPR011009">
    <property type="entry name" value="Kinase-like_dom_sf"/>
</dbReference>
<keyword evidence="4 9" id="KW-0547">Nucleotide-binding</keyword>
<dbReference type="NCBIfam" id="NF033483">
    <property type="entry name" value="PknB_PASTA_kin"/>
    <property type="match status" value="1"/>
</dbReference>
<dbReference type="PROSITE" id="PS50011">
    <property type="entry name" value="PROTEIN_KINASE_DOM"/>
    <property type="match status" value="1"/>
</dbReference>
<reference evidence="13 14" key="1">
    <citation type="submission" date="2016-07" db="EMBL/GenBank/DDBJ databases">
        <authorList>
            <person name="Townsley L."/>
            <person name="Shank E.A."/>
        </authorList>
    </citation>
    <scope>NUCLEOTIDE SEQUENCE [LARGE SCALE GENOMIC DNA]</scope>
    <source>
        <strain evidence="13 14">CH01</strain>
    </source>
</reference>
<dbReference type="GO" id="GO:0004674">
    <property type="term" value="F:protein serine/threonine kinase activity"/>
    <property type="evidence" value="ECO:0007669"/>
    <property type="project" value="UniProtKB-KW"/>
</dbReference>
<dbReference type="Proteomes" id="UP000094580">
    <property type="component" value="Unassembled WGS sequence"/>
</dbReference>
<feature type="domain" description="PASTA" evidence="12">
    <location>
        <begin position="375"/>
        <end position="442"/>
    </location>
</feature>
<dbReference type="CDD" id="cd14014">
    <property type="entry name" value="STKc_PknB_like"/>
    <property type="match status" value="1"/>
</dbReference>
<dbReference type="SMART" id="SM00220">
    <property type="entry name" value="S_TKc"/>
    <property type="match status" value="1"/>
</dbReference>
<evidence type="ECO:0000313" key="14">
    <source>
        <dbReference type="Proteomes" id="UP000094580"/>
    </source>
</evidence>
<evidence type="ECO:0000256" key="7">
    <source>
        <dbReference type="ARBA" id="ARBA00047899"/>
    </source>
</evidence>
<dbReference type="Gene3D" id="2.60.40.2560">
    <property type="match status" value="1"/>
</dbReference>
<dbReference type="InterPro" id="IPR005543">
    <property type="entry name" value="PASTA_dom"/>
</dbReference>
<dbReference type="Pfam" id="PF21160">
    <property type="entry name" value="PrkC-like_PASTA-like"/>
    <property type="match status" value="1"/>
</dbReference>
<evidence type="ECO:0000256" key="2">
    <source>
        <dbReference type="ARBA" id="ARBA00022527"/>
    </source>
</evidence>
<evidence type="ECO:0000256" key="10">
    <source>
        <dbReference type="SAM" id="Phobius"/>
    </source>
</evidence>
<keyword evidence="2 13" id="KW-0723">Serine/threonine-protein kinase</keyword>
<dbReference type="CDD" id="cd06577">
    <property type="entry name" value="PASTA_pknB"/>
    <property type="match status" value="2"/>
</dbReference>
<dbReference type="SUPFAM" id="SSF56112">
    <property type="entry name" value="Protein kinase-like (PK-like)"/>
    <property type="match status" value="1"/>
</dbReference>
<dbReference type="Gene3D" id="3.30.10.20">
    <property type="match status" value="3"/>
</dbReference>
<dbReference type="PANTHER" id="PTHR43289:SF34">
    <property type="entry name" value="SERINE_THREONINE-PROTEIN KINASE YBDM-RELATED"/>
    <property type="match status" value="1"/>
</dbReference>
<evidence type="ECO:0000256" key="8">
    <source>
        <dbReference type="ARBA" id="ARBA00048679"/>
    </source>
</evidence>
<evidence type="ECO:0000256" key="3">
    <source>
        <dbReference type="ARBA" id="ARBA00022679"/>
    </source>
</evidence>
<evidence type="ECO:0000313" key="13">
    <source>
        <dbReference type="EMBL" id="ODG91205.1"/>
    </source>
</evidence>
<protein>
    <recommendedName>
        <fullName evidence="1">non-specific serine/threonine protein kinase</fullName>
        <ecNumber evidence="1">2.7.11.1</ecNumber>
    </recommendedName>
</protein>
<dbReference type="RefSeq" id="WP_025568810.1">
    <property type="nucleotide sequence ID" value="NZ_MDKC01000032.1"/>
</dbReference>
<keyword evidence="3" id="KW-0808">Transferase</keyword>
<dbReference type="PROSITE" id="PS00108">
    <property type="entry name" value="PROTEIN_KINASE_ST"/>
    <property type="match status" value="1"/>
</dbReference>
<dbReference type="Gene3D" id="1.10.510.10">
    <property type="entry name" value="Transferase(Phosphotransferase) domain 1"/>
    <property type="match status" value="1"/>
</dbReference>
<dbReference type="PANTHER" id="PTHR43289">
    <property type="entry name" value="MITOGEN-ACTIVATED PROTEIN KINASE KINASE KINASE 20-RELATED"/>
    <property type="match status" value="1"/>
</dbReference>
<feature type="transmembrane region" description="Helical" evidence="10">
    <location>
        <begin position="351"/>
        <end position="375"/>
    </location>
</feature>
<dbReference type="Pfam" id="PF03793">
    <property type="entry name" value="PASTA"/>
    <property type="match status" value="2"/>
</dbReference>
<evidence type="ECO:0000259" key="12">
    <source>
        <dbReference type="PROSITE" id="PS51178"/>
    </source>
</evidence>
<accession>A0ABX2ZN99</accession>
<dbReference type="Gene3D" id="3.30.200.20">
    <property type="entry name" value="Phosphorylase Kinase, domain 1"/>
    <property type="match status" value="1"/>
</dbReference>
<feature type="domain" description="Protein kinase" evidence="11">
    <location>
        <begin position="11"/>
        <end position="282"/>
    </location>
</feature>
<evidence type="ECO:0000256" key="5">
    <source>
        <dbReference type="ARBA" id="ARBA00022777"/>
    </source>
</evidence>
<dbReference type="EMBL" id="MDKC01000032">
    <property type="protein sequence ID" value="ODG91205.1"/>
    <property type="molecule type" value="Genomic_DNA"/>
</dbReference>
<keyword evidence="14" id="KW-1185">Reference proteome</keyword>
<organism evidence="13 14">
    <name type="scientific">Gottfriedia luciferensis</name>
    <dbReference type="NCBI Taxonomy" id="178774"/>
    <lineage>
        <taxon>Bacteria</taxon>
        <taxon>Bacillati</taxon>
        <taxon>Bacillota</taxon>
        <taxon>Bacilli</taxon>
        <taxon>Bacillales</taxon>
        <taxon>Bacillaceae</taxon>
        <taxon>Gottfriedia</taxon>
    </lineage>
</organism>
<dbReference type="Pfam" id="PF00069">
    <property type="entry name" value="Pkinase"/>
    <property type="match status" value="1"/>
</dbReference>
<dbReference type="PROSITE" id="PS51178">
    <property type="entry name" value="PASTA"/>
    <property type="match status" value="2"/>
</dbReference>
<gene>
    <name evidence="13" type="ORF">BED47_09280</name>
</gene>
<evidence type="ECO:0000256" key="4">
    <source>
        <dbReference type="ARBA" id="ARBA00022741"/>
    </source>
</evidence>
<feature type="domain" description="PASTA" evidence="12">
    <location>
        <begin position="510"/>
        <end position="576"/>
    </location>
</feature>
<dbReference type="InterPro" id="IPR008271">
    <property type="entry name" value="Ser/Thr_kinase_AS"/>
</dbReference>
<dbReference type="InterPro" id="IPR000719">
    <property type="entry name" value="Prot_kinase_dom"/>
</dbReference>
<proteinExistence type="predicted"/>
<keyword evidence="6 9" id="KW-0067">ATP-binding</keyword>
<feature type="binding site" evidence="9">
    <location>
        <position position="40"/>
    </location>
    <ligand>
        <name>ATP</name>
        <dbReference type="ChEBI" id="CHEBI:30616"/>
    </ligand>
</feature>
<name>A0ABX2ZN99_9BACI</name>
<dbReference type="EC" id="2.7.11.1" evidence="1"/>
<evidence type="ECO:0000256" key="1">
    <source>
        <dbReference type="ARBA" id="ARBA00012513"/>
    </source>
</evidence>
<keyword evidence="10" id="KW-0472">Membrane</keyword>
<keyword evidence="10" id="KW-1133">Transmembrane helix</keyword>
<comment type="catalytic activity">
    <reaction evidence="7">
        <text>L-threonyl-[protein] + ATP = O-phospho-L-threonyl-[protein] + ADP + H(+)</text>
        <dbReference type="Rhea" id="RHEA:46608"/>
        <dbReference type="Rhea" id="RHEA-COMP:11060"/>
        <dbReference type="Rhea" id="RHEA-COMP:11605"/>
        <dbReference type="ChEBI" id="CHEBI:15378"/>
        <dbReference type="ChEBI" id="CHEBI:30013"/>
        <dbReference type="ChEBI" id="CHEBI:30616"/>
        <dbReference type="ChEBI" id="CHEBI:61977"/>
        <dbReference type="ChEBI" id="CHEBI:456216"/>
        <dbReference type="EC" id="2.7.11.1"/>
    </reaction>
</comment>